<dbReference type="KEGG" id="bbat:Bdt_2289"/>
<reference evidence="1 2" key="1">
    <citation type="journal article" date="2012" name="BMC Genomics">
        <title>Genome analysis of a simultaneously predatory and prey-independent, novel Bdellovibrio bacteriovorus from the River Tiber, supports in silico predictions of both ancient and recent lateral gene transfer from diverse bacteria.</title>
        <authorList>
            <person name="Hobley L."/>
            <person name="Lerner T.R."/>
            <person name="Williams L.E."/>
            <person name="Lambert C."/>
            <person name="Till R."/>
            <person name="Milner D.S."/>
            <person name="Basford S.M."/>
            <person name="Capeness M.J."/>
            <person name="Fenton A.K."/>
            <person name="Atterbury R.J."/>
            <person name="Harris M.A."/>
            <person name="Sockett R.E."/>
        </authorList>
    </citation>
    <scope>NUCLEOTIDE SEQUENCE [LARGE SCALE GENOMIC DNA]</scope>
    <source>
        <strain evidence="1 2">Tiberius</strain>
    </source>
</reference>
<evidence type="ECO:0000313" key="1">
    <source>
        <dbReference type="EMBL" id="AFY01972.1"/>
    </source>
</evidence>
<proteinExistence type="predicted"/>
<dbReference type="EMBL" id="CP002930">
    <property type="protein sequence ID" value="AFY01972.1"/>
    <property type="molecule type" value="Genomic_DNA"/>
</dbReference>
<dbReference type="HOGENOM" id="CLU_3340657_0_0_7"/>
<dbReference type="Proteomes" id="UP000010074">
    <property type="component" value="Chromosome"/>
</dbReference>
<evidence type="ECO:0000313" key="2">
    <source>
        <dbReference type="Proteomes" id="UP000010074"/>
    </source>
</evidence>
<sequence>MHTRGTDFFYFDAKMLVQSDLVLQNLNQFLRVYFHCS</sequence>
<protein>
    <submittedName>
        <fullName evidence="1">Uncharacterized protein</fullName>
    </submittedName>
</protein>
<dbReference type="PATRIC" id="fig|1069642.3.peg.2263"/>
<organism evidence="1 2">
    <name type="scientific">Bdellovibrio bacteriovorus str. Tiberius</name>
    <dbReference type="NCBI Taxonomy" id="1069642"/>
    <lineage>
        <taxon>Bacteria</taxon>
        <taxon>Pseudomonadati</taxon>
        <taxon>Bdellovibrionota</taxon>
        <taxon>Bdellovibrionia</taxon>
        <taxon>Bdellovibrionales</taxon>
        <taxon>Pseudobdellovibrionaceae</taxon>
        <taxon>Bdellovibrio</taxon>
    </lineage>
</organism>
<gene>
    <name evidence="1" type="ORF">Bdt_2289</name>
</gene>
<accession>K7ZFZ0</accession>
<name>K7ZFZ0_BDEBC</name>
<dbReference type="AlphaFoldDB" id="K7ZFZ0"/>